<dbReference type="EMBL" id="JAAIUW010000004">
    <property type="protein sequence ID" value="KAF7836215.1"/>
    <property type="molecule type" value="Genomic_DNA"/>
</dbReference>
<protein>
    <submittedName>
        <fullName evidence="2">Uncharacterized protein</fullName>
    </submittedName>
</protein>
<keyword evidence="3" id="KW-1185">Reference proteome</keyword>
<gene>
    <name evidence="2" type="ORF">G2W53_011074</name>
</gene>
<evidence type="ECO:0000313" key="3">
    <source>
        <dbReference type="Proteomes" id="UP000634136"/>
    </source>
</evidence>
<dbReference type="Proteomes" id="UP000634136">
    <property type="component" value="Unassembled WGS sequence"/>
</dbReference>
<feature type="compositionally biased region" description="Basic and acidic residues" evidence="1">
    <location>
        <begin position="32"/>
        <end position="41"/>
    </location>
</feature>
<organism evidence="2 3">
    <name type="scientific">Senna tora</name>
    <dbReference type="NCBI Taxonomy" id="362788"/>
    <lineage>
        <taxon>Eukaryota</taxon>
        <taxon>Viridiplantae</taxon>
        <taxon>Streptophyta</taxon>
        <taxon>Embryophyta</taxon>
        <taxon>Tracheophyta</taxon>
        <taxon>Spermatophyta</taxon>
        <taxon>Magnoliopsida</taxon>
        <taxon>eudicotyledons</taxon>
        <taxon>Gunneridae</taxon>
        <taxon>Pentapetalae</taxon>
        <taxon>rosids</taxon>
        <taxon>fabids</taxon>
        <taxon>Fabales</taxon>
        <taxon>Fabaceae</taxon>
        <taxon>Caesalpinioideae</taxon>
        <taxon>Cassia clade</taxon>
        <taxon>Senna</taxon>
    </lineage>
</organism>
<proteinExistence type="predicted"/>
<accession>A0A834X226</accession>
<evidence type="ECO:0000256" key="1">
    <source>
        <dbReference type="SAM" id="MobiDB-lite"/>
    </source>
</evidence>
<evidence type="ECO:0000313" key="2">
    <source>
        <dbReference type="EMBL" id="KAF7836215.1"/>
    </source>
</evidence>
<feature type="compositionally biased region" description="Basic and acidic residues" evidence="1">
    <location>
        <begin position="1"/>
        <end position="16"/>
    </location>
</feature>
<dbReference type="AlphaFoldDB" id="A0A834X226"/>
<feature type="region of interest" description="Disordered" evidence="1">
    <location>
        <begin position="1"/>
        <end position="41"/>
    </location>
</feature>
<comment type="caution">
    <text evidence="2">The sequence shown here is derived from an EMBL/GenBank/DDBJ whole genome shotgun (WGS) entry which is preliminary data.</text>
</comment>
<sequence length="41" mass="4465">MDEMRGQSRKWSDGGAERQMAVAVTSGGGADQHYHPELSCK</sequence>
<reference evidence="2" key="1">
    <citation type="submission" date="2020-09" db="EMBL/GenBank/DDBJ databases">
        <title>Genome-Enabled Discovery of Anthraquinone Biosynthesis in Senna tora.</title>
        <authorList>
            <person name="Kang S.-H."/>
            <person name="Pandey R.P."/>
            <person name="Lee C.-M."/>
            <person name="Sim J.-S."/>
            <person name="Jeong J.-T."/>
            <person name="Choi B.-S."/>
            <person name="Jung M."/>
            <person name="Ginzburg D."/>
            <person name="Zhao K."/>
            <person name="Won S.Y."/>
            <person name="Oh T.-J."/>
            <person name="Yu Y."/>
            <person name="Kim N.-H."/>
            <person name="Lee O.R."/>
            <person name="Lee T.-H."/>
            <person name="Bashyal P."/>
            <person name="Kim T.-S."/>
            <person name="Lee W.-H."/>
            <person name="Kawkins C."/>
            <person name="Kim C.-K."/>
            <person name="Kim J.S."/>
            <person name="Ahn B.O."/>
            <person name="Rhee S.Y."/>
            <person name="Sohng J.K."/>
        </authorList>
    </citation>
    <scope>NUCLEOTIDE SEQUENCE</scope>
    <source>
        <tissue evidence="2">Leaf</tissue>
    </source>
</reference>
<name>A0A834X226_9FABA</name>